<evidence type="ECO:0000313" key="2">
    <source>
        <dbReference type="Proteomes" id="UP000813462"/>
    </source>
</evidence>
<name>A0A978V3K5_ZIZJJ</name>
<dbReference type="PANTHER" id="PTHR47801">
    <property type="entry name" value="OS05G0145600 PROTEIN"/>
    <property type="match status" value="1"/>
</dbReference>
<dbReference type="AlphaFoldDB" id="A0A978V3K5"/>
<evidence type="ECO:0000313" key="1">
    <source>
        <dbReference type="EMBL" id="KAH7521938.1"/>
    </source>
</evidence>
<gene>
    <name evidence="1" type="ORF">FEM48_Zijuj07G0085200</name>
</gene>
<organism evidence="1 2">
    <name type="scientific">Ziziphus jujuba var. spinosa</name>
    <dbReference type="NCBI Taxonomy" id="714518"/>
    <lineage>
        <taxon>Eukaryota</taxon>
        <taxon>Viridiplantae</taxon>
        <taxon>Streptophyta</taxon>
        <taxon>Embryophyta</taxon>
        <taxon>Tracheophyta</taxon>
        <taxon>Spermatophyta</taxon>
        <taxon>Magnoliopsida</taxon>
        <taxon>eudicotyledons</taxon>
        <taxon>Gunneridae</taxon>
        <taxon>Pentapetalae</taxon>
        <taxon>rosids</taxon>
        <taxon>fabids</taxon>
        <taxon>Rosales</taxon>
        <taxon>Rhamnaceae</taxon>
        <taxon>Paliureae</taxon>
        <taxon>Ziziphus</taxon>
    </lineage>
</organism>
<proteinExistence type="predicted"/>
<dbReference type="EMBL" id="JAEACU010000007">
    <property type="protein sequence ID" value="KAH7521938.1"/>
    <property type="molecule type" value="Genomic_DNA"/>
</dbReference>
<reference evidence="1" key="1">
    <citation type="journal article" date="2021" name="Front. Plant Sci.">
        <title>Chromosome-Scale Genome Assembly for Chinese Sour Jujube and Insights Into Its Genome Evolution and Domestication Signature.</title>
        <authorList>
            <person name="Shen L.-Y."/>
            <person name="Luo H."/>
            <person name="Wang X.-L."/>
            <person name="Wang X.-M."/>
            <person name="Qiu X.-J."/>
            <person name="Liu H."/>
            <person name="Zhou S.-S."/>
            <person name="Jia K.-H."/>
            <person name="Nie S."/>
            <person name="Bao Y.-T."/>
            <person name="Zhang R.-G."/>
            <person name="Yun Q.-Z."/>
            <person name="Chai Y.-H."/>
            <person name="Lu J.-Y."/>
            <person name="Li Y."/>
            <person name="Zhao S.-W."/>
            <person name="Mao J.-F."/>
            <person name="Jia S.-G."/>
            <person name="Mao Y.-M."/>
        </authorList>
    </citation>
    <scope>NUCLEOTIDE SEQUENCE</scope>
    <source>
        <strain evidence="1">AT0</strain>
        <tissue evidence="1">Leaf</tissue>
    </source>
</reference>
<dbReference type="PANTHER" id="PTHR47801:SF1">
    <property type="entry name" value="OS05G0145600 PROTEIN"/>
    <property type="match status" value="1"/>
</dbReference>
<dbReference type="GO" id="GO:0005739">
    <property type="term" value="C:mitochondrion"/>
    <property type="evidence" value="ECO:0007669"/>
    <property type="project" value="TreeGrafter"/>
</dbReference>
<protein>
    <submittedName>
        <fullName evidence="1">Uncharacterized protein</fullName>
    </submittedName>
</protein>
<comment type="caution">
    <text evidence="1">The sequence shown here is derived from an EMBL/GenBank/DDBJ whole genome shotgun (WGS) entry which is preliminary data.</text>
</comment>
<dbReference type="Proteomes" id="UP000813462">
    <property type="component" value="Unassembled WGS sequence"/>
</dbReference>
<sequence length="121" mass="12816">MSNIRTAGAGSGGAQIARSGVEAGGVCVEGGGIGGFSKRIRIIKFVERSKEWTSVEASSASAENLMMGVADEELYNLPTAEYVHRRGGFLNRQLTVYHVAFHACVDLGNVEVLLCISNILA</sequence>
<accession>A0A978V3K5</accession>